<keyword evidence="4" id="KW-0879">Wnt signaling pathway</keyword>
<keyword evidence="3" id="KW-1003">Cell membrane</keyword>
<dbReference type="GO" id="GO:0005546">
    <property type="term" value="F:phosphatidylinositol-4,5-bisphosphate binding"/>
    <property type="evidence" value="ECO:0007669"/>
    <property type="project" value="TreeGrafter"/>
</dbReference>
<accession>A0A7L0WJW8</accession>
<dbReference type="Pfam" id="PF09422">
    <property type="entry name" value="AMER"/>
    <property type="match status" value="2"/>
</dbReference>
<evidence type="ECO:0000256" key="5">
    <source>
        <dbReference type="ARBA" id="ARBA00023121"/>
    </source>
</evidence>
<keyword evidence="9" id="KW-1185">Reference proteome</keyword>
<evidence type="ECO:0000256" key="6">
    <source>
        <dbReference type="ARBA" id="ARBA00023136"/>
    </source>
</evidence>
<feature type="compositionally biased region" description="Polar residues" evidence="7">
    <location>
        <begin position="30"/>
        <end position="43"/>
    </location>
</feature>
<feature type="region of interest" description="Disordered" evidence="7">
    <location>
        <begin position="63"/>
        <end position="284"/>
    </location>
</feature>
<feature type="non-terminal residue" evidence="8">
    <location>
        <position position="1088"/>
    </location>
</feature>
<comment type="caution">
    <text evidence="8">The sequence shown here is derived from an EMBL/GenBank/DDBJ whole genome shotgun (WGS) entry which is preliminary data.</text>
</comment>
<dbReference type="GO" id="GO:0016055">
    <property type="term" value="P:Wnt signaling pathway"/>
    <property type="evidence" value="ECO:0007669"/>
    <property type="project" value="UniProtKB-KW"/>
</dbReference>
<sequence>ARTHSQSAACRQRKGSEQQPEESGERLSQRSDASATEQQQPQVPSGKLKKTAFKLFGGKRSICTLPSFFSGRNKGQGKGASKKGLSKSKTHDGISGAAYDEGSRAQLESPLDGSRDLHPCPLPSSQSVHVAIDTGVKFDFGRQDGSPPGSVEGCEKKPNGDKSSFPRPKKGLKGLLNSIRRHRKSKVAECEKTELPEWTGGSEATSKAQGTRAETHGAAEEGGPRSTPPAAACSADSCSERMAADPGEAAEPDWLLPDKDNCEGDAVAVPGDKDNDPPSLHSGDQLSLLFGDVTSLKSFDSLTGCGDIIAEPDILSIAESTISVERSRDTAKRSPCLVTYQGGGEEMAMSEEEYLQQMWDAAAEGDRSYEAQLPPTVSSHEPQAVSSKLETRGLHEVEAQPYAGGVMDGVELLTPQSDQQESAPNSDEGYYDSTTPGPEDESGDGLCEMKKDRLPRDSYSGDALYEFYEPDDTLMSPSHGEQSLFESKVSRPEIFSYFLDFCLPAEKSLIQMMDQKRGVMETEEERLAAIQKELLYWELQREPGFKRLDVPSKEKCPREKQYVECKTRAANLIGKNQSCLGSEQIASQASNRSVNSGVSVAIAENPEWRDFPGPLCPENCYNSQKAQGSCLIQLMKNNPGFESDPDRALFGGSLHSGAAPAKPGMFPSYRALERESSSQSDHSSGAEAAGREAQAEPEHAVSFSQALVEFTSSGTLFSSLSESLGSSDSGSSFTQNLPVLPTMVTFDIVDVEQEGEGECEQHLEMNADEDMAASFEAFDDSYMQKESFAECDERMFPGYPQGSFQSCNWGVASLPRHLRLHGLSPAMPAPLSLNRRSRSLDTESLEFELADLQVSKNGLKPCQLWSKGDKKDSDGARRSRSKEEAELSAPEGGEADGVLSWPALQHLQYNAELAPGGIKHWGFAPAAGMQSGWEPTEQPDLDPPFLPLSRSGTRETLERRPQELEPDRLLVRPSNLPLQPDTRQPQETAGSYRYHGEAMAKKLARVLPLGEPEPPQSLCFTQSPEKPARCKPVGVTQGVPQFHDNDTETLKSPARFAERCGSAGAELLKARAAQGSCPSAALNVTGAK</sequence>
<dbReference type="PANTHER" id="PTHR22237:SF0">
    <property type="entry name" value="APC MEMBRANE RECRUITMENT PROTEIN 1"/>
    <property type="match status" value="1"/>
</dbReference>
<feature type="region of interest" description="Disordered" evidence="7">
    <location>
        <begin position="861"/>
        <end position="894"/>
    </location>
</feature>
<evidence type="ECO:0000256" key="4">
    <source>
        <dbReference type="ARBA" id="ARBA00022687"/>
    </source>
</evidence>
<organism evidence="8 9">
    <name type="scientific">Alectura lathami</name>
    <name type="common">Australian brush turkey</name>
    <dbReference type="NCBI Taxonomy" id="81907"/>
    <lineage>
        <taxon>Eukaryota</taxon>
        <taxon>Metazoa</taxon>
        <taxon>Chordata</taxon>
        <taxon>Craniata</taxon>
        <taxon>Vertebrata</taxon>
        <taxon>Euteleostomi</taxon>
        <taxon>Archelosauria</taxon>
        <taxon>Archosauria</taxon>
        <taxon>Dinosauria</taxon>
        <taxon>Saurischia</taxon>
        <taxon>Theropoda</taxon>
        <taxon>Coelurosauria</taxon>
        <taxon>Aves</taxon>
        <taxon>Neognathae</taxon>
        <taxon>Galloanserae</taxon>
        <taxon>Galliformes</taxon>
        <taxon>Megapodiidae</taxon>
        <taxon>Alectura</taxon>
    </lineage>
</organism>
<protein>
    <submittedName>
        <fullName evidence="8">AMER1 protein</fullName>
    </submittedName>
</protein>
<feature type="compositionally biased region" description="Basic and acidic residues" evidence="7">
    <location>
        <begin position="213"/>
        <end position="223"/>
    </location>
</feature>
<evidence type="ECO:0000256" key="7">
    <source>
        <dbReference type="SAM" id="MobiDB-lite"/>
    </source>
</evidence>
<feature type="compositionally biased region" description="Low complexity" evidence="7">
    <location>
        <begin position="228"/>
        <end position="237"/>
    </location>
</feature>
<dbReference type="AlphaFoldDB" id="A0A7L0WJW8"/>
<feature type="region of interest" description="Disordered" evidence="7">
    <location>
        <begin position="929"/>
        <end position="965"/>
    </location>
</feature>
<gene>
    <name evidence="8" type="primary">Amer1</name>
    <name evidence="8" type="ORF">ALELAT_R09392</name>
</gene>
<comment type="similarity">
    <text evidence="2">Belongs to the Amer family.</text>
</comment>
<feature type="compositionally biased region" description="Basic and acidic residues" evidence="7">
    <location>
        <begin position="952"/>
        <end position="965"/>
    </location>
</feature>
<feature type="compositionally biased region" description="Basic and acidic residues" evidence="7">
    <location>
        <begin position="689"/>
        <end position="699"/>
    </location>
</feature>
<feature type="region of interest" description="Disordered" evidence="7">
    <location>
        <begin position="416"/>
        <end position="454"/>
    </location>
</feature>
<evidence type="ECO:0000313" key="9">
    <source>
        <dbReference type="Proteomes" id="UP000562322"/>
    </source>
</evidence>
<proteinExistence type="inferred from homology"/>
<dbReference type="GO" id="GO:0060828">
    <property type="term" value="P:regulation of canonical Wnt signaling pathway"/>
    <property type="evidence" value="ECO:0007669"/>
    <property type="project" value="TreeGrafter"/>
</dbReference>
<keyword evidence="6" id="KW-0472">Membrane</keyword>
<dbReference type="OrthoDB" id="9898564at2759"/>
<feature type="non-terminal residue" evidence="8">
    <location>
        <position position="1"/>
    </location>
</feature>
<feature type="region of interest" description="Disordered" evidence="7">
    <location>
        <begin position="672"/>
        <end position="700"/>
    </location>
</feature>
<dbReference type="GO" id="GO:0005886">
    <property type="term" value="C:plasma membrane"/>
    <property type="evidence" value="ECO:0007669"/>
    <property type="project" value="UniProtKB-SubCell"/>
</dbReference>
<feature type="region of interest" description="Disordered" evidence="7">
    <location>
        <begin position="1"/>
        <end position="51"/>
    </location>
</feature>
<dbReference type="Proteomes" id="UP000562322">
    <property type="component" value="Unassembled WGS sequence"/>
</dbReference>
<dbReference type="PANTHER" id="PTHR22237">
    <property type="entry name" value="APC MEMBRANE RECRUITMENT PROTEIN 2-RELATED"/>
    <property type="match status" value="1"/>
</dbReference>
<feature type="compositionally biased region" description="Polar residues" evidence="7">
    <location>
        <begin position="375"/>
        <end position="388"/>
    </location>
</feature>
<feature type="compositionally biased region" description="Polar residues" evidence="7">
    <location>
        <begin position="416"/>
        <end position="425"/>
    </location>
</feature>
<evidence type="ECO:0000256" key="1">
    <source>
        <dbReference type="ARBA" id="ARBA00004202"/>
    </source>
</evidence>
<keyword evidence="5" id="KW-0446">Lipid-binding</keyword>
<feature type="compositionally biased region" description="Basic and acidic residues" evidence="7">
    <location>
        <begin position="867"/>
        <end position="885"/>
    </location>
</feature>
<dbReference type="GO" id="GO:0008013">
    <property type="term" value="F:beta-catenin binding"/>
    <property type="evidence" value="ECO:0007669"/>
    <property type="project" value="TreeGrafter"/>
</dbReference>
<evidence type="ECO:0000313" key="8">
    <source>
        <dbReference type="EMBL" id="NXL91913.1"/>
    </source>
</evidence>
<dbReference type="EMBL" id="VXAV01008515">
    <property type="protein sequence ID" value="NXL91913.1"/>
    <property type="molecule type" value="Genomic_DNA"/>
</dbReference>
<comment type="subcellular location">
    <subcellularLocation>
        <location evidence="1">Cell membrane</location>
        <topology evidence="1">Peripheral membrane protein</topology>
    </subcellularLocation>
</comment>
<evidence type="ECO:0000256" key="3">
    <source>
        <dbReference type="ARBA" id="ARBA00022475"/>
    </source>
</evidence>
<evidence type="ECO:0000256" key="2">
    <source>
        <dbReference type="ARBA" id="ARBA00007750"/>
    </source>
</evidence>
<reference evidence="8 9" key="1">
    <citation type="submission" date="2019-09" db="EMBL/GenBank/DDBJ databases">
        <title>Bird 10,000 Genomes (B10K) Project - Family phase.</title>
        <authorList>
            <person name="Zhang G."/>
        </authorList>
    </citation>
    <scope>NUCLEOTIDE SEQUENCE [LARGE SCALE GENOMIC DNA]</scope>
    <source>
        <strain evidence="8">B10K-DU-001-39</strain>
        <tissue evidence="8">Muscle</tissue>
    </source>
</reference>
<name>A0A7L0WJW8_ALELA</name>
<feature type="region of interest" description="Disordered" evidence="7">
    <location>
        <begin position="1021"/>
        <end position="1048"/>
    </location>
</feature>
<feature type="compositionally biased region" description="Basic and acidic residues" evidence="7">
    <location>
        <begin position="186"/>
        <end position="195"/>
    </location>
</feature>
<feature type="region of interest" description="Disordered" evidence="7">
    <location>
        <begin position="365"/>
        <end position="389"/>
    </location>
</feature>
<feature type="compositionally biased region" description="Low complexity" evidence="7">
    <location>
        <begin position="677"/>
        <end position="688"/>
    </location>
</feature>
<dbReference type="InterPro" id="IPR019003">
    <property type="entry name" value="AMER"/>
</dbReference>